<evidence type="ECO:0000256" key="3">
    <source>
        <dbReference type="SAM" id="Phobius"/>
    </source>
</evidence>
<dbReference type="GO" id="GO:0030246">
    <property type="term" value="F:carbohydrate binding"/>
    <property type="evidence" value="ECO:0007669"/>
    <property type="project" value="InterPro"/>
</dbReference>
<keyword evidence="3" id="KW-0812">Transmembrane</keyword>
<evidence type="ECO:0000313" key="5">
    <source>
        <dbReference type="Proteomes" id="UP000448867"/>
    </source>
</evidence>
<reference evidence="4 5" key="1">
    <citation type="submission" date="2019-11" db="EMBL/GenBank/DDBJ databases">
        <title>Bacillus lacus genome.</title>
        <authorList>
            <person name="Allen C.J."/>
            <person name="Newman J.D."/>
        </authorList>
    </citation>
    <scope>NUCLEOTIDE SEQUENCE [LARGE SCALE GENOMIC DNA]</scope>
    <source>
        <strain evidence="4 5">KCTC 33946</strain>
    </source>
</reference>
<organism evidence="4 5">
    <name type="scientific">Metabacillus lacus</name>
    <dbReference type="NCBI Taxonomy" id="1983721"/>
    <lineage>
        <taxon>Bacteria</taxon>
        <taxon>Bacillati</taxon>
        <taxon>Bacillota</taxon>
        <taxon>Bacilli</taxon>
        <taxon>Bacillales</taxon>
        <taxon>Bacillaceae</taxon>
        <taxon>Metabacillus</taxon>
    </lineage>
</organism>
<accession>A0A7X2M014</accession>
<feature type="repeat" description="TPR" evidence="1">
    <location>
        <begin position="622"/>
        <end position="655"/>
    </location>
</feature>
<keyword evidence="3" id="KW-1133">Transmembrane helix</keyword>
<dbReference type="OrthoDB" id="1947780at2"/>
<dbReference type="Proteomes" id="UP000448867">
    <property type="component" value="Unassembled WGS sequence"/>
</dbReference>
<dbReference type="Gene3D" id="2.60.40.1120">
    <property type="entry name" value="Carboxypeptidase-like, regulatory domain"/>
    <property type="match status" value="1"/>
</dbReference>
<dbReference type="AlphaFoldDB" id="A0A7X2M014"/>
<dbReference type="SUPFAM" id="SSF49452">
    <property type="entry name" value="Starch-binding domain-like"/>
    <property type="match status" value="1"/>
</dbReference>
<dbReference type="Gene3D" id="1.25.40.10">
    <property type="entry name" value="Tetratricopeptide repeat domain"/>
    <property type="match status" value="1"/>
</dbReference>
<proteinExistence type="predicted"/>
<evidence type="ECO:0000256" key="1">
    <source>
        <dbReference type="PROSITE-ProRule" id="PRU00339"/>
    </source>
</evidence>
<comment type="caution">
    <text evidence="4">The sequence shown here is derived from an EMBL/GenBank/DDBJ whole genome shotgun (WGS) entry which is preliminary data.</text>
</comment>
<evidence type="ECO:0000256" key="2">
    <source>
        <dbReference type="SAM" id="Coils"/>
    </source>
</evidence>
<keyword evidence="5" id="KW-1185">Reference proteome</keyword>
<dbReference type="EMBL" id="WKKI01000058">
    <property type="protein sequence ID" value="MRX74061.1"/>
    <property type="molecule type" value="Genomic_DNA"/>
</dbReference>
<keyword evidence="3" id="KW-0472">Membrane</keyword>
<protein>
    <recommendedName>
        <fullName evidence="6">Carboxypeptidase regulatory-like domain-containing protein</fullName>
    </recommendedName>
</protein>
<feature type="transmembrane region" description="Helical" evidence="3">
    <location>
        <begin position="21"/>
        <end position="43"/>
    </location>
</feature>
<keyword evidence="2" id="KW-0175">Coiled coil</keyword>
<gene>
    <name evidence="4" type="ORF">GJU40_18215</name>
</gene>
<dbReference type="PROSITE" id="PS50005">
    <property type="entry name" value="TPR"/>
    <property type="match status" value="1"/>
</dbReference>
<keyword evidence="1" id="KW-0802">TPR repeat</keyword>
<dbReference type="InterPro" id="IPR013784">
    <property type="entry name" value="Carb-bd-like_fold"/>
</dbReference>
<evidence type="ECO:0000313" key="4">
    <source>
        <dbReference type="EMBL" id="MRX74061.1"/>
    </source>
</evidence>
<feature type="coiled-coil region" evidence="2">
    <location>
        <begin position="192"/>
        <end position="255"/>
    </location>
</feature>
<dbReference type="InterPro" id="IPR011990">
    <property type="entry name" value="TPR-like_helical_dom_sf"/>
</dbReference>
<dbReference type="SUPFAM" id="SSF81901">
    <property type="entry name" value="HCP-like"/>
    <property type="match status" value="1"/>
</dbReference>
<name>A0A7X2M014_9BACI</name>
<evidence type="ECO:0008006" key="6">
    <source>
        <dbReference type="Google" id="ProtNLM"/>
    </source>
</evidence>
<dbReference type="InterPro" id="IPR019734">
    <property type="entry name" value="TPR_rpt"/>
</dbReference>
<sequence>MYTEKIYMKGRQSIVKIKVKIKHIIAAFLSLLILVPLSIFLIVPQLQLYMGGEQLAAGKENGKQTILKALEGTAVGEQRWDTIRKHMIDDTANGIFEVYVGPSFTTVDVSDEKAGFTFEEKLPFLQEYVEKGPADFYLRTAAAQLAGYYFTEGEVQAAMDVLQQGEKRVPASWEKAELQLYRAKLLIRDHKLTEAQELLKYMKAEAEQEESDLHGEIALLEAEILLGNNNLAAATELVSNIKEKLETEYQEQKEEDDEEWTPAVLEQLRSLHQHLQKALKINNTNTFSTIKGRIVRSDGTPVSHAGVFLREEQVVHRSVTPGDQYQVFTDSNGNFTIASVIPGAYQIYLGLSFEQIDGWTYPIPADPWIDLDGTPAEDINIVLQPLMDLNYPVNQEAVSESEISFAWEKVKGAAYYDISVGVEMNGGSITSPLFTKIRDNELTVPLEELYDKRLGYVSENADWKSVAPESIIAFTNTEDRFSWSVEAFNSEGDLITRSNGYRLDEKTMGNLPFFYLKERSMSEADRLLLDKKIQKAYDKYKEDYEKDAEDKSSLRMLARLKGWERSVKGESAGDSYLEAWAEVSTNADDAFDLAEQYAKKRDWKNYQRWYEIYKTREKALSEYVAGYHAGVLMKQGKVTEAREAFQMAMKLDPHHRFIGSWLALELSTGKSFEEAENLAKQYPQREFGGKSKNWADFISNMAEEAEEDHSYQLELQEALGLYLNDDIEKLQKLLNNTEREHLKTFLSEVREVR</sequence>